<dbReference type="OrthoDB" id="348795at2759"/>
<evidence type="ECO:0000256" key="2">
    <source>
        <dbReference type="ARBA" id="ARBA00022679"/>
    </source>
</evidence>
<dbReference type="GO" id="GO:0008033">
    <property type="term" value="P:tRNA processing"/>
    <property type="evidence" value="ECO:0007669"/>
    <property type="project" value="UniProtKB-KW"/>
</dbReference>
<feature type="compositionally biased region" description="Low complexity" evidence="7">
    <location>
        <begin position="304"/>
        <end position="334"/>
    </location>
</feature>
<dbReference type="GO" id="GO:0046872">
    <property type="term" value="F:metal ion binding"/>
    <property type="evidence" value="ECO:0007669"/>
    <property type="project" value="UniProtKB-KW"/>
</dbReference>
<dbReference type="GO" id="GO:0061711">
    <property type="term" value="F:tRNA N(6)-L-threonylcarbamoyladenine synthase activity"/>
    <property type="evidence" value="ECO:0007669"/>
    <property type="project" value="UniProtKB-EC"/>
</dbReference>
<feature type="domain" description="Gcp-like" evidence="8">
    <location>
        <begin position="458"/>
        <end position="613"/>
    </location>
</feature>
<dbReference type="Pfam" id="PF00814">
    <property type="entry name" value="TsaD"/>
    <property type="match status" value="2"/>
</dbReference>
<evidence type="ECO:0000313" key="9">
    <source>
        <dbReference type="Proteomes" id="UP000515125"/>
    </source>
</evidence>
<gene>
    <name evidence="10" type="primary">LOC34623285</name>
</gene>
<evidence type="ECO:0000259" key="8">
    <source>
        <dbReference type="Pfam" id="PF00814"/>
    </source>
</evidence>
<name>A0A6P6S0T3_9EIME</name>
<feature type="region of interest" description="Disordered" evidence="7">
    <location>
        <begin position="372"/>
        <end position="448"/>
    </location>
</feature>
<dbReference type="Proteomes" id="UP000515125">
    <property type="component" value="Unplaced"/>
</dbReference>
<keyword evidence="4" id="KW-0479">Metal-binding</keyword>
<dbReference type="RefSeq" id="XP_026193399.1">
    <property type="nucleotide sequence ID" value="XM_026337614.1"/>
</dbReference>
<dbReference type="PANTHER" id="PTHR11735:SF6">
    <property type="entry name" value="TRNA N6-ADENOSINE THREONYLCARBAMOYLTRANSFERASE, MITOCHONDRIAL"/>
    <property type="match status" value="1"/>
</dbReference>
<organism evidence="9 10">
    <name type="scientific">Cyclospora cayetanensis</name>
    <dbReference type="NCBI Taxonomy" id="88456"/>
    <lineage>
        <taxon>Eukaryota</taxon>
        <taxon>Sar</taxon>
        <taxon>Alveolata</taxon>
        <taxon>Apicomplexa</taxon>
        <taxon>Conoidasida</taxon>
        <taxon>Coccidia</taxon>
        <taxon>Eucoccidiorida</taxon>
        <taxon>Eimeriorina</taxon>
        <taxon>Eimeriidae</taxon>
        <taxon>Cyclospora</taxon>
    </lineage>
</organism>
<dbReference type="EC" id="2.3.1.234" evidence="1"/>
<dbReference type="AlphaFoldDB" id="A0A6P6S0T3"/>
<sequence>MADLLAPLETFLTTAPSALLVKSAQKVPSETPELCLALETSCDDTAAAVVSSTGEVKSNCVWGQGALNALYGGVCPAAAASLHRSRIPLVLQEALAKADADTLSLSCFAFTEGPGLALCLRAAAEAAVCFSQSLRELLLLSRAEKRSLDDLLAAAYTEILGELQGGPAAEHPSLMHPPEAAFSGSRDRLIRIDASWHLRCAVRRLLRGAPKACLRGCRLEQQQQQRAAVEVAVKARLAAAAARRMPCLIGVHHLHGHALSASLPGASVFPLTSASSRGGSSGTLEESPPPPCGGESPTERLEEAAAVAAATETPQAAEADSGAGRSSKASSSDVSPLDPMLCLLLSGGHSQFSLLVKAEALSGEGFRAAQFGGERRRSLGGGRRSPSKAPSGETLSLSPPGTRGSAARTPREASAQSQCHFSLQPQLEVFPPKEGPPGGPQAPEAPVPVGAPLPLRLVTLGRSLDDALGEALDKTARLLQNLSTAPQHAPREQHHPHPHQAGGAYLEELAAAADEEGWQARKIPSSHAARTLDMSFSGLKAHLARQLESVRPLQGALSLSAQRRLAAYIQRCLFEPVGVRLSQALWLAEFIPEIRTVALAGGVARNKALQRLVLERLHQRGDLRLQQREFAALKKRLIRLVERRPISLVKAPGLENGSPLPTGGADTFISSEKQHLKDQEQEDSVKALIRERVRRFPFESFLGFRVRLSSFVSLCCNLPPESHAFDAKVPLLVPRELLSRRASDSAWLRAKAARAAAEEGRLEEAGFPSTCQQCTLVMPRGTQEVSSVPSGRDFVSRNSHPLQCVSVMWCYCGACGNSGRQSAVRGVERLVVPAASLCSDNAAMIGWTALQYREIHREAPLGEPPHQGQQRAEPTGACVGVGESRAGVTEEAHEASDTRNREGPPGCFEVPFVKPKWDGGGPLPHPLAAMDLLLLHALLQQGVSSHS</sequence>
<reference evidence="10" key="1">
    <citation type="submission" date="2025-08" db="UniProtKB">
        <authorList>
            <consortium name="RefSeq"/>
        </authorList>
    </citation>
    <scope>IDENTIFICATION</scope>
</reference>
<proteinExistence type="predicted"/>
<comment type="catalytic activity">
    <reaction evidence="6">
        <text>L-threonylcarbamoyladenylate + adenosine(37) in tRNA = N(6)-L-threonylcarbamoyladenosine(37) in tRNA + AMP + H(+)</text>
        <dbReference type="Rhea" id="RHEA:37059"/>
        <dbReference type="Rhea" id="RHEA-COMP:10162"/>
        <dbReference type="Rhea" id="RHEA-COMP:10163"/>
        <dbReference type="ChEBI" id="CHEBI:15378"/>
        <dbReference type="ChEBI" id="CHEBI:73682"/>
        <dbReference type="ChEBI" id="CHEBI:74411"/>
        <dbReference type="ChEBI" id="CHEBI:74418"/>
        <dbReference type="ChEBI" id="CHEBI:456215"/>
        <dbReference type="EC" id="2.3.1.234"/>
    </reaction>
</comment>
<dbReference type="GeneID" id="34623285"/>
<evidence type="ECO:0000256" key="6">
    <source>
        <dbReference type="ARBA" id="ARBA00048117"/>
    </source>
</evidence>
<evidence type="ECO:0000256" key="7">
    <source>
        <dbReference type="SAM" id="MobiDB-lite"/>
    </source>
</evidence>
<dbReference type="SUPFAM" id="SSF53067">
    <property type="entry name" value="Actin-like ATPase domain"/>
    <property type="match status" value="1"/>
</dbReference>
<feature type="compositionally biased region" description="Pro residues" evidence="7">
    <location>
        <begin position="433"/>
        <end position="448"/>
    </location>
</feature>
<evidence type="ECO:0000256" key="3">
    <source>
        <dbReference type="ARBA" id="ARBA00022694"/>
    </source>
</evidence>
<feature type="region of interest" description="Disordered" evidence="7">
    <location>
        <begin position="274"/>
        <end position="334"/>
    </location>
</feature>
<keyword evidence="5" id="KW-0012">Acyltransferase</keyword>
<evidence type="ECO:0000256" key="5">
    <source>
        <dbReference type="ARBA" id="ARBA00023315"/>
    </source>
</evidence>
<dbReference type="PANTHER" id="PTHR11735">
    <property type="entry name" value="TRNA N6-ADENOSINE THREONYLCARBAMOYLTRANSFERASE"/>
    <property type="match status" value="1"/>
</dbReference>
<keyword evidence="9" id="KW-1185">Reference proteome</keyword>
<feature type="compositionally biased region" description="Basic and acidic residues" evidence="7">
    <location>
        <begin position="888"/>
        <end position="902"/>
    </location>
</feature>
<dbReference type="InterPro" id="IPR017861">
    <property type="entry name" value="KAE1/TsaD"/>
</dbReference>
<evidence type="ECO:0000313" key="10">
    <source>
        <dbReference type="RefSeq" id="XP_026193399.1"/>
    </source>
</evidence>
<feature type="compositionally biased region" description="Polar residues" evidence="7">
    <location>
        <begin position="414"/>
        <end position="425"/>
    </location>
</feature>
<accession>A0A6P6S0T3</accession>
<dbReference type="PRINTS" id="PR00789">
    <property type="entry name" value="OSIALOPTASE"/>
</dbReference>
<keyword evidence="2" id="KW-0808">Transferase</keyword>
<keyword evidence="3" id="KW-0819">tRNA processing</keyword>
<feature type="region of interest" description="Disordered" evidence="7">
    <location>
        <begin position="885"/>
        <end position="907"/>
    </location>
</feature>
<dbReference type="InterPro" id="IPR000905">
    <property type="entry name" value="Gcp-like_dom"/>
</dbReference>
<protein>
    <recommendedName>
        <fullName evidence="1">N(6)-L-threonylcarbamoyladenine synthase</fullName>
        <ecNumber evidence="1">2.3.1.234</ecNumber>
    </recommendedName>
</protein>
<dbReference type="Gene3D" id="3.30.420.40">
    <property type="match status" value="2"/>
</dbReference>
<feature type="domain" description="Gcp-like" evidence="8">
    <location>
        <begin position="58"/>
        <end position="134"/>
    </location>
</feature>
<dbReference type="InterPro" id="IPR043129">
    <property type="entry name" value="ATPase_NBD"/>
</dbReference>
<evidence type="ECO:0000256" key="4">
    <source>
        <dbReference type="ARBA" id="ARBA00022723"/>
    </source>
</evidence>
<evidence type="ECO:0000256" key="1">
    <source>
        <dbReference type="ARBA" id="ARBA00012156"/>
    </source>
</evidence>
<dbReference type="GO" id="GO:0005739">
    <property type="term" value="C:mitochondrion"/>
    <property type="evidence" value="ECO:0007669"/>
    <property type="project" value="TreeGrafter"/>
</dbReference>